<dbReference type="Proteomes" id="UP001595607">
    <property type="component" value="Unassembled WGS sequence"/>
</dbReference>
<dbReference type="EMBL" id="JBHRVA010000002">
    <property type="protein sequence ID" value="MFC3301241.1"/>
    <property type="molecule type" value="Genomic_DNA"/>
</dbReference>
<evidence type="ECO:0008006" key="4">
    <source>
        <dbReference type="Google" id="ProtNLM"/>
    </source>
</evidence>
<comment type="caution">
    <text evidence="2">The sequence shown here is derived from an EMBL/GenBank/DDBJ whole genome shotgun (WGS) entry which is preliminary data.</text>
</comment>
<reference evidence="3" key="1">
    <citation type="journal article" date="2019" name="Int. J. Syst. Evol. Microbiol.">
        <title>The Global Catalogue of Microorganisms (GCM) 10K type strain sequencing project: providing services to taxonomists for standard genome sequencing and annotation.</title>
        <authorList>
            <consortium name="The Broad Institute Genomics Platform"/>
            <consortium name="The Broad Institute Genome Sequencing Center for Infectious Disease"/>
            <person name="Wu L."/>
            <person name="Ma J."/>
        </authorList>
    </citation>
    <scope>NUCLEOTIDE SEQUENCE [LARGE SCALE GENOMIC DNA]</scope>
    <source>
        <strain evidence="3">KCTC 22245</strain>
    </source>
</reference>
<feature type="signal peptide" evidence="1">
    <location>
        <begin position="1"/>
        <end position="25"/>
    </location>
</feature>
<accession>A0ABV7M7U9</accession>
<protein>
    <recommendedName>
        <fullName evidence="4">Lipoprotein</fullName>
    </recommendedName>
</protein>
<sequence>MRKLVTVVAALAVLAGCSSMQPACGCIEPEEAWPPVEEPEEA</sequence>
<gene>
    <name evidence="2" type="ORF">ACFONP_00665</name>
</gene>
<organism evidence="2 3">
    <name type="scientific">Parvularcula lutaonensis</name>
    <dbReference type="NCBI Taxonomy" id="491923"/>
    <lineage>
        <taxon>Bacteria</taxon>
        <taxon>Pseudomonadati</taxon>
        <taxon>Pseudomonadota</taxon>
        <taxon>Alphaproteobacteria</taxon>
        <taxon>Parvularculales</taxon>
        <taxon>Parvularculaceae</taxon>
        <taxon>Parvularcula</taxon>
    </lineage>
</organism>
<keyword evidence="1" id="KW-0732">Signal</keyword>
<evidence type="ECO:0000256" key="1">
    <source>
        <dbReference type="SAM" id="SignalP"/>
    </source>
</evidence>
<evidence type="ECO:0000313" key="2">
    <source>
        <dbReference type="EMBL" id="MFC3301241.1"/>
    </source>
</evidence>
<proteinExistence type="predicted"/>
<dbReference type="RefSeq" id="WP_268249041.1">
    <property type="nucleotide sequence ID" value="NZ_BMXU01000001.1"/>
</dbReference>
<dbReference type="PROSITE" id="PS51257">
    <property type="entry name" value="PROKAR_LIPOPROTEIN"/>
    <property type="match status" value="1"/>
</dbReference>
<keyword evidence="3" id="KW-1185">Reference proteome</keyword>
<feature type="chain" id="PRO_5047027783" description="Lipoprotein" evidence="1">
    <location>
        <begin position="26"/>
        <end position="42"/>
    </location>
</feature>
<name>A0ABV7M7U9_9PROT</name>
<evidence type="ECO:0000313" key="3">
    <source>
        <dbReference type="Proteomes" id="UP001595607"/>
    </source>
</evidence>